<keyword evidence="2 4" id="KW-0238">DNA-binding</keyword>
<dbReference type="EMBL" id="JADOUF010000001">
    <property type="protein sequence ID" value="MBG6135456.1"/>
    <property type="molecule type" value="Genomic_DNA"/>
</dbReference>
<feature type="domain" description="HTH tetR-type" evidence="5">
    <location>
        <begin position="10"/>
        <end position="70"/>
    </location>
</feature>
<evidence type="ECO:0000259" key="5">
    <source>
        <dbReference type="PROSITE" id="PS50977"/>
    </source>
</evidence>
<dbReference type="PRINTS" id="PR00455">
    <property type="entry name" value="HTHTETR"/>
</dbReference>
<dbReference type="InterPro" id="IPR023772">
    <property type="entry name" value="DNA-bd_HTH_TetR-type_CS"/>
</dbReference>
<evidence type="ECO:0000313" key="7">
    <source>
        <dbReference type="Proteomes" id="UP000622552"/>
    </source>
</evidence>
<evidence type="ECO:0000256" key="1">
    <source>
        <dbReference type="ARBA" id="ARBA00023015"/>
    </source>
</evidence>
<proteinExistence type="predicted"/>
<evidence type="ECO:0000256" key="3">
    <source>
        <dbReference type="ARBA" id="ARBA00023163"/>
    </source>
</evidence>
<dbReference type="InterPro" id="IPR009057">
    <property type="entry name" value="Homeodomain-like_sf"/>
</dbReference>
<dbReference type="InterPro" id="IPR001647">
    <property type="entry name" value="HTH_TetR"/>
</dbReference>
<dbReference type="InterPro" id="IPR041347">
    <property type="entry name" value="MftR_C"/>
</dbReference>
<dbReference type="SUPFAM" id="SSF46689">
    <property type="entry name" value="Homeodomain-like"/>
    <property type="match status" value="1"/>
</dbReference>
<dbReference type="PANTHER" id="PTHR30055:SF238">
    <property type="entry name" value="MYCOFACTOCIN BIOSYNTHESIS TRANSCRIPTIONAL REGULATOR MFTR-RELATED"/>
    <property type="match status" value="1"/>
</dbReference>
<dbReference type="Gene3D" id="1.10.10.60">
    <property type="entry name" value="Homeodomain-like"/>
    <property type="match status" value="1"/>
</dbReference>
<feature type="DNA-binding region" description="H-T-H motif" evidence="4">
    <location>
        <begin position="33"/>
        <end position="52"/>
    </location>
</feature>
<dbReference type="Pfam" id="PF17754">
    <property type="entry name" value="TetR_C_14"/>
    <property type="match status" value="1"/>
</dbReference>
<dbReference type="Gene3D" id="1.10.357.10">
    <property type="entry name" value="Tetracycline Repressor, domain 2"/>
    <property type="match status" value="1"/>
</dbReference>
<dbReference type="GO" id="GO:0000976">
    <property type="term" value="F:transcription cis-regulatory region binding"/>
    <property type="evidence" value="ECO:0007669"/>
    <property type="project" value="TreeGrafter"/>
</dbReference>
<evidence type="ECO:0000256" key="2">
    <source>
        <dbReference type="ARBA" id="ARBA00023125"/>
    </source>
</evidence>
<evidence type="ECO:0000313" key="6">
    <source>
        <dbReference type="EMBL" id="MBG6135456.1"/>
    </source>
</evidence>
<keyword evidence="3" id="KW-0804">Transcription</keyword>
<accession>A0A8J7KJH0</accession>
<dbReference type="InterPro" id="IPR050109">
    <property type="entry name" value="HTH-type_TetR-like_transc_reg"/>
</dbReference>
<name>A0A8J7KJH0_9ACTN</name>
<keyword evidence="7" id="KW-1185">Reference proteome</keyword>
<protein>
    <submittedName>
        <fullName evidence="6">AcrR family transcriptional regulator</fullName>
    </submittedName>
</protein>
<reference evidence="6" key="1">
    <citation type="submission" date="2020-11" db="EMBL/GenBank/DDBJ databases">
        <title>Sequencing the genomes of 1000 actinobacteria strains.</title>
        <authorList>
            <person name="Klenk H.-P."/>
        </authorList>
    </citation>
    <scope>NUCLEOTIDE SEQUENCE</scope>
    <source>
        <strain evidence="6">DSM 45356</strain>
    </source>
</reference>
<gene>
    <name evidence="6" type="ORF">IW245_001650</name>
</gene>
<dbReference type="AlphaFoldDB" id="A0A8J7KJH0"/>
<sequence>MRNLADRKRQLVRDEIAEAALKLLAHHGFDDTTIEHIAAAAGVSKRTFFRYFPAKEDVILDVVGELGELARDTLATSPTDEPPATSLRRALGRYVDAIADGEHKALLLTRLILGTPALRARYLDRQLAAQDDIASVLTTRGMPQPRAAVVAAVAFAAYQTAVRRWADLDGTPPLTDLVDQAFALVKDSLA</sequence>
<dbReference type="Pfam" id="PF00440">
    <property type="entry name" value="TetR_N"/>
    <property type="match status" value="1"/>
</dbReference>
<organism evidence="6 7">
    <name type="scientific">Longispora fulva</name>
    <dbReference type="NCBI Taxonomy" id="619741"/>
    <lineage>
        <taxon>Bacteria</taxon>
        <taxon>Bacillati</taxon>
        <taxon>Actinomycetota</taxon>
        <taxon>Actinomycetes</taxon>
        <taxon>Micromonosporales</taxon>
        <taxon>Micromonosporaceae</taxon>
        <taxon>Longispora</taxon>
    </lineage>
</organism>
<keyword evidence="1" id="KW-0805">Transcription regulation</keyword>
<dbReference type="RefSeq" id="WP_233472484.1">
    <property type="nucleotide sequence ID" value="NZ_BONS01000003.1"/>
</dbReference>
<comment type="caution">
    <text evidence="6">The sequence shown here is derived from an EMBL/GenBank/DDBJ whole genome shotgun (WGS) entry which is preliminary data.</text>
</comment>
<evidence type="ECO:0000256" key="4">
    <source>
        <dbReference type="PROSITE-ProRule" id="PRU00335"/>
    </source>
</evidence>
<dbReference type="PANTHER" id="PTHR30055">
    <property type="entry name" value="HTH-TYPE TRANSCRIPTIONAL REGULATOR RUTR"/>
    <property type="match status" value="1"/>
</dbReference>
<dbReference type="Proteomes" id="UP000622552">
    <property type="component" value="Unassembled WGS sequence"/>
</dbReference>
<dbReference type="PROSITE" id="PS01081">
    <property type="entry name" value="HTH_TETR_1"/>
    <property type="match status" value="1"/>
</dbReference>
<dbReference type="PROSITE" id="PS50977">
    <property type="entry name" value="HTH_TETR_2"/>
    <property type="match status" value="1"/>
</dbReference>
<dbReference type="GO" id="GO:0003700">
    <property type="term" value="F:DNA-binding transcription factor activity"/>
    <property type="evidence" value="ECO:0007669"/>
    <property type="project" value="TreeGrafter"/>
</dbReference>